<dbReference type="InterPro" id="IPR050683">
    <property type="entry name" value="Bact_Polysacc_Export_ATP-bd"/>
</dbReference>
<dbReference type="CDD" id="cd03220">
    <property type="entry name" value="ABC_KpsT_Wzt"/>
    <property type="match status" value="1"/>
</dbReference>
<dbReference type="PANTHER" id="PTHR46743">
    <property type="entry name" value="TEICHOIC ACIDS EXPORT ATP-BINDING PROTEIN TAGH"/>
    <property type="match status" value="1"/>
</dbReference>
<feature type="domain" description="ABC transporter" evidence="5">
    <location>
        <begin position="7"/>
        <end position="248"/>
    </location>
</feature>
<evidence type="ECO:0000313" key="7">
    <source>
        <dbReference type="EMBL" id="VCV20934.1"/>
    </source>
</evidence>
<protein>
    <submittedName>
        <fullName evidence="6">ABC transporter, ATP-binding protein</fullName>
    </submittedName>
    <submittedName>
        <fullName evidence="7">Teichoic acids export ATP-binding protein TagH</fullName>
        <ecNumber evidence="7">3.6.3.40</ecNumber>
    </submittedName>
</protein>
<dbReference type="CDD" id="cd10147">
    <property type="entry name" value="Wzt_C-like"/>
    <property type="match status" value="1"/>
</dbReference>
<dbReference type="RefSeq" id="WP_006856648.1">
    <property type="nucleotide sequence ID" value="NZ_GG692719.1"/>
</dbReference>
<evidence type="ECO:0000313" key="9">
    <source>
        <dbReference type="Proteomes" id="UP000294398"/>
    </source>
</evidence>
<dbReference type="GO" id="GO:0016887">
    <property type="term" value="F:ATP hydrolysis activity"/>
    <property type="evidence" value="ECO:0007669"/>
    <property type="project" value="InterPro"/>
</dbReference>
<dbReference type="Gene3D" id="2.70.50.60">
    <property type="entry name" value="abc- transporter (atp binding component) like domain"/>
    <property type="match status" value="1"/>
</dbReference>
<dbReference type="EMBL" id="LR027880">
    <property type="protein sequence ID" value="VCV20934.1"/>
    <property type="molecule type" value="Genomic_DNA"/>
</dbReference>
<dbReference type="Pfam" id="PF14524">
    <property type="entry name" value="Wzt_C"/>
    <property type="match status" value="1"/>
</dbReference>
<evidence type="ECO:0000256" key="2">
    <source>
        <dbReference type="ARBA" id="ARBA00022448"/>
    </source>
</evidence>
<comment type="similarity">
    <text evidence="1">Belongs to the ABC transporter superfamily.</text>
</comment>
<dbReference type="GO" id="GO:0016020">
    <property type="term" value="C:membrane"/>
    <property type="evidence" value="ECO:0007669"/>
    <property type="project" value="InterPro"/>
</dbReference>
<reference evidence="6 8" key="1">
    <citation type="submission" date="2009-08" db="EMBL/GenBank/DDBJ databases">
        <authorList>
            <person name="Weinstock G."/>
            <person name="Sodergren E."/>
            <person name="Clifton S."/>
            <person name="Fulton L."/>
            <person name="Fulton B."/>
            <person name="Courtney L."/>
            <person name="Fronick C."/>
            <person name="Harrison M."/>
            <person name="Strong C."/>
            <person name="Farmer C."/>
            <person name="Delahaunty K."/>
            <person name="Markovic C."/>
            <person name="Hall O."/>
            <person name="Minx P."/>
            <person name="Tomlinson C."/>
            <person name="Mitreva M."/>
            <person name="Nelson J."/>
            <person name="Hou S."/>
            <person name="Wollam A."/>
            <person name="Pepin K.H."/>
            <person name="Johnson M."/>
            <person name="Bhonagiri V."/>
            <person name="Nash W.E."/>
            <person name="Warren W."/>
            <person name="Chinwalla A."/>
            <person name="Mardis E.R."/>
            <person name="Wilson R.K."/>
        </authorList>
    </citation>
    <scope>NUCLEOTIDE SEQUENCE [LARGE SCALE GENOMIC DNA]</scope>
    <source>
        <strain evidence="6 8">L1-82</strain>
    </source>
</reference>
<dbReference type="SUPFAM" id="SSF52540">
    <property type="entry name" value="P-loop containing nucleoside triphosphate hydrolases"/>
    <property type="match status" value="1"/>
</dbReference>
<organism evidence="6 8">
    <name type="scientific">Roseburia intestinalis L1-82</name>
    <dbReference type="NCBI Taxonomy" id="536231"/>
    <lineage>
        <taxon>Bacteria</taxon>
        <taxon>Bacillati</taxon>
        <taxon>Bacillota</taxon>
        <taxon>Clostridia</taxon>
        <taxon>Lachnospirales</taxon>
        <taxon>Lachnospiraceae</taxon>
        <taxon>Roseburia</taxon>
    </lineage>
</organism>
<reference evidence="7 9" key="2">
    <citation type="submission" date="2018-09" db="EMBL/GenBank/DDBJ databases">
        <authorList>
            <person name="Petit M.-A."/>
            <person name="Lossouarn J."/>
        </authorList>
    </citation>
    <scope>NUCLEOTIDE SEQUENCE [LARGE SCALE GENOMIC DNA]</scope>
    <source>
        <strain evidence="7 9">L1-82</strain>
    </source>
</reference>
<dbReference type="SMART" id="SM00382">
    <property type="entry name" value="AAA"/>
    <property type="match status" value="1"/>
</dbReference>
<dbReference type="PANTHER" id="PTHR46743:SF2">
    <property type="entry name" value="TEICHOIC ACIDS EXPORT ATP-BINDING PROTEIN TAGH"/>
    <property type="match status" value="1"/>
</dbReference>
<dbReference type="EMBL" id="ABYJ02000069">
    <property type="protein sequence ID" value="EEV01494.1"/>
    <property type="molecule type" value="Genomic_DNA"/>
</dbReference>
<gene>
    <name evidence="7" type="primary">tagH_3</name>
    <name evidence="7" type="ORF">RIL182_00796</name>
    <name evidence="6" type="ORF">ROSINTL182_06523</name>
</gene>
<dbReference type="EC" id="3.6.3.40" evidence="7"/>
<dbReference type="InterPro" id="IPR015860">
    <property type="entry name" value="ABC_transpr_TagH-like"/>
</dbReference>
<evidence type="ECO:0000259" key="5">
    <source>
        <dbReference type="PROSITE" id="PS50893"/>
    </source>
</evidence>
<proteinExistence type="inferred from homology"/>
<evidence type="ECO:0000256" key="4">
    <source>
        <dbReference type="ARBA" id="ARBA00022840"/>
    </source>
</evidence>
<dbReference type="PROSITE" id="PS50893">
    <property type="entry name" value="ABC_TRANSPORTER_2"/>
    <property type="match status" value="1"/>
</dbReference>
<dbReference type="Proteomes" id="UP000294398">
    <property type="component" value="Chromosome"/>
</dbReference>
<keyword evidence="3" id="KW-0547">Nucleotide-binding</keyword>
<dbReference type="InterPro" id="IPR027417">
    <property type="entry name" value="P-loop_NTPase"/>
</dbReference>
<dbReference type="AlphaFoldDB" id="C7G9E4"/>
<dbReference type="HOGENOM" id="CLU_000604_101_1_9"/>
<accession>C7G9E4</accession>
<evidence type="ECO:0000256" key="3">
    <source>
        <dbReference type="ARBA" id="ARBA00022741"/>
    </source>
</evidence>
<dbReference type="Gene3D" id="3.40.50.300">
    <property type="entry name" value="P-loop containing nucleotide triphosphate hydrolases"/>
    <property type="match status" value="1"/>
</dbReference>
<dbReference type="Proteomes" id="UP000004828">
    <property type="component" value="Unassembled WGS sequence"/>
</dbReference>
<sequence>MDSNLSIEVKNLVKVYNLYNNSSDRLKEILSISGKKYHGEYYALNGIDFSVKKGETFGIIGTNGAGKSTLLKMITGVATPTSGSVEVNGKISALLELGAGFNKNYTGIENIYLNGTMMGYSREEMKQRVESIVEFADIGDFIYQPVKTYSSGMFARLAFAVAINIEPEILIVDEALSVGDVFFQNKCYKKFEELREKNITVIFVSHDIGTVKQLCSRVLWIEHGEQQMLGDSVEVCNEYSNSILKKRGVEYEKNGAVQNKKTTLISKKLKLEEFPAITYTNESILNEEVKIISSFISDHNGKRVSSCLAGERYTLSIVFSSKRDISQCIAGFVIETVKGLWVINCNSLTSGLEETFSIVHDSINKIDFEFVMPKLMNGDYVIGVAISEGSIMDFSVLTWLYNVLYLQITNVGNNDGILKLDTEVKIYSKGMENE</sequence>
<keyword evidence="2" id="KW-0813">Transport</keyword>
<dbReference type="InterPro" id="IPR003593">
    <property type="entry name" value="AAA+_ATPase"/>
</dbReference>
<keyword evidence="7" id="KW-0378">Hydrolase</keyword>
<keyword evidence="9" id="KW-1185">Reference proteome</keyword>
<dbReference type="Pfam" id="PF00005">
    <property type="entry name" value="ABC_tran"/>
    <property type="match status" value="1"/>
</dbReference>
<dbReference type="GeneID" id="61432081"/>
<name>C7G9E4_9FIRM</name>
<dbReference type="GO" id="GO:0005524">
    <property type="term" value="F:ATP binding"/>
    <property type="evidence" value="ECO:0007669"/>
    <property type="project" value="UniProtKB-KW"/>
</dbReference>
<dbReference type="InterPro" id="IPR017871">
    <property type="entry name" value="ABC_transporter-like_CS"/>
</dbReference>
<dbReference type="GO" id="GO:0140359">
    <property type="term" value="F:ABC-type transporter activity"/>
    <property type="evidence" value="ECO:0007669"/>
    <property type="project" value="InterPro"/>
</dbReference>
<evidence type="ECO:0000313" key="8">
    <source>
        <dbReference type="Proteomes" id="UP000004828"/>
    </source>
</evidence>
<evidence type="ECO:0000313" key="6">
    <source>
        <dbReference type="EMBL" id="EEV01494.1"/>
    </source>
</evidence>
<dbReference type="PROSITE" id="PS00211">
    <property type="entry name" value="ABC_TRANSPORTER_1"/>
    <property type="match status" value="1"/>
</dbReference>
<dbReference type="InterPro" id="IPR003439">
    <property type="entry name" value="ABC_transporter-like_ATP-bd"/>
</dbReference>
<evidence type="ECO:0000256" key="1">
    <source>
        <dbReference type="ARBA" id="ARBA00005417"/>
    </source>
</evidence>
<keyword evidence="4 6" id="KW-0067">ATP-binding</keyword>
<dbReference type="InterPro" id="IPR029439">
    <property type="entry name" value="Wzt_C"/>
</dbReference>